<protein>
    <submittedName>
        <fullName evidence="1">Uncharacterized protein</fullName>
    </submittedName>
</protein>
<gene>
    <name evidence="1" type="ORF">LCGC14_0095060</name>
</gene>
<reference evidence="1" key="1">
    <citation type="journal article" date="2015" name="Nature">
        <title>Complex archaea that bridge the gap between prokaryotes and eukaryotes.</title>
        <authorList>
            <person name="Spang A."/>
            <person name="Saw J.H."/>
            <person name="Jorgensen S.L."/>
            <person name="Zaremba-Niedzwiedzka K."/>
            <person name="Martijn J."/>
            <person name="Lind A.E."/>
            <person name="van Eijk R."/>
            <person name="Schleper C."/>
            <person name="Guy L."/>
            <person name="Ettema T.J."/>
        </authorList>
    </citation>
    <scope>NUCLEOTIDE SEQUENCE</scope>
</reference>
<dbReference type="Gene3D" id="3.20.20.210">
    <property type="match status" value="1"/>
</dbReference>
<dbReference type="SUPFAM" id="SSF51726">
    <property type="entry name" value="UROD/MetE-like"/>
    <property type="match status" value="1"/>
</dbReference>
<organism evidence="1">
    <name type="scientific">marine sediment metagenome</name>
    <dbReference type="NCBI Taxonomy" id="412755"/>
    <lineage>
        <taxon>unclassified sequences</taxon>
        <taxon>metagenomes</taxon>
        <taxon>ecological metagenomes</taxon>
    </lineage>
</organism>
<dbReference type="EMBL" id="LAZR01000026">
    <property type="protein sequence ID" value="KKO03579.1"/>
    <property type="molecule type" value="Genomic_DNA"/>
</dbReference>
<dbReference type="AlphaFoldDB" id="A0A0F9YGP4"/>
<evidence type="ECO:0000313" key="1">
    <source>
        <dbReference type="EMBL" id="KKO03579.1"/>
    </source>
</evidence>
<accession>A0A0F9YGP4</accession>
<name>A0A0F9YGP4_9ZZZZ</name>
<sequence length="376" mass="43117">MSDKTITPIRKPWKGVMTGRERFNAQMHHQPFDRSVNIEFGYWSENFELWPLFKDNDIVGNHEVDAFFNFDYMDGVWGNCGMHPGFEYEILEDKGDTIISRDGMGLISESPKDGHSTIPHIIDWTVKTPEDWKRVKDEHFNLDDPARIVDIEAYKKHQSPDRDYPLSVACGSLIGNVRDMLTFEGLAFATYDYPEMVEDMVEVRCQLVENFLDQVLGEFDFDFATGWEDICFKQGPIVSVPFFRDIVLPRYKRIGDKLKAAGVDLWHTDCDGDVRLLIPMFLEAGLNIMFPFEVNSSGHPGEMLDKYGPDLRIMGGVDKLELAKGPDAIKAYLETLGPYVAKGGFIPFCDHRCPPDVDPDDYIFYLDLKEEMFGMK</sequence>
<proteinExistence type="predicted"/>
<dbReference type="InterPro" id="IPR038071">
    <property type="entry name" value="UROD/MetE-like_sf"/>
</dbReference>
<comment type="caution">
    <text evidence="1">The sequence shown here is derived from an EMBL/GenBank/DDBJ whole genome shotgun (WGS) entry which is preliminary data.</text>
</comment>